<keyword evidence="2" id="KW-0805">Transcription regulation</keyword>
<dbReference type="PANTHER" id="PTHR30537:SF30">
    <property type="entry name" value="TRANSCRIPTIONAL REGULATOR-RELATED"/>
    <property type="match status" value="1"/>
</dbReference>
<comment type="similarity">
    <text evidence="1">Belongs to the LysR transcriptional regulatory family.</text>
</comment>
<dbReference type="InterPro" id="IPR036388">
    <property type="entry name" value="WH-like_DNA-bd_sf"/>
</dbReference>
<dbReference type="SUPFAM" id="SSF46785">
    <property type="entry name" value="Winged helix' DNA-binding domain"/>
    <property type="match status" value="1"/>
</dbReference>
<dbReference type="InterPro" id="IPR036390">
    <property type="entry name" value="WH_DNA-bd_sf"/>
</dbReference>
<dbReference type="InterPro" id="IPR005119">
    <property type="entry name" value="LysR_subst-bd"/>
</dbReference>
<dbReference type="Gene3D" id="3.40.190.290">
    <property type="match status" value="1"/>
</dbReference>
<gene>
    <name evidence="6" type="ORF">HJ583_012335</name>
</gene>
<dbReference type="InterPro" id="IPR058163">
    <property type="entry name" value="LysR-type_TF_proteobact-type"/>
</dbReference>
<sequence length="299" mass="32710">MSASPDRLLLTQTFIRIVEAGSLSAAAAQMNTSQPTVSRRLQALERSLGLSLILRSTHALRLTEAGARYYTRARELALAWSEFESDLRGAVDEPQGLLRVVVPHAFGQNHLIGPMAAFLARYPRVSIEWLLHDTPPDFVAEGIDCAVRVGEVSDPAAVAIRIGEVPRVLAAAPALLAGCALPQTPEALAELPWLALLPFYRKEVRLQRGSETHLLAIEPRVTTDSLYAMRNAALLGVGVVLASEWLLRESFASGELVQLLPEWHGAPLPVYVTYPYAAFYPAKLRAFVEAMRDTVRLLG</sequence>
<name>A0ABX2IGF5_9RHOO</name>
<evidence type="ECO:0000259" key="5">
    <source>
        <dbReference type="PROSITE" id="PS50931"/>
    </source>
</evidence>
<keyword evidence="3" id="KW-0238">DNA-binding</keyword>
<dbReference type="Proteomes" id="UP000778523">
    <property type="component" value="Unassembled WGS sequence"/>
</dbReference>
<evidence type="ECO:0000256" key="4">
    <source>
        <dbReference type="ARBA" id="ARBA00023163"/>
    </source>
</evidence>
<dbReference type="InterPro" id="IPR000847">
    <property type="entry name" value="LysR_HTH_N"/>
</dbReference>
<dbReference type="CDD" id="cd08422">
    <property type="entry name" value="PBP2_CrgA_like"/>
    <property type="match status" value="1"/>
</dbReference>
<dbReference type="Gene3D" id="1.10.10.10">
    <property type="entry name" value="Winged helix-like DNA-binding domain superfamily/Winged helix DNA-binding domain"/>
    <property type="match status" value="1"/>
</dbReference>
<dbReference type="PANTHER" id="PTHR30537">
    <property type="entry name" value="HTH-TYPE TRANSCRIPTIONAL REGULATOR"/>
    <property type="match status" value="1"/>
</dbReference>
<evidence type="ECO:0000256" key="1">
    <source>
        <dbReference type="ARBA" id="ARBA00009437"/>
    </source>
</evidence>
<proteinExistence type="inferred from homology"/>
<feature type="domain" description="HTH lysR-type" evidence="5">
    <location>
        <begin position="12"/>
        <end position="63"/>
    </location>
</feature>
<dbReference type="Pfam" id="PF00126">
    <property type="entry name" value="HTH_1"/>
    <property type="match status" value="1"/>
</dbReference>
<protein>
    <submittedName>
        <fullName evidence="6">LysR family transcriptional regulator</fullName>
    </submittedName>
</protein>
<reference evidence="6 7" key="1">
    <citation type="submission" date="2020-06" db="EMBL/GenBank/DDBJ databases">
        <title>Draft genome of Uliginosibacterium sp. IMCC34675.</title>
        <authorList>
            <person name="Song J."/>
        </authorList>
    </citation>
    <scope>NUCLEOTIDE SEQUENCE [LARGE SCALE GENOMIC DNA]</scope>
    <source>
        <strain evidence="6 7">IMCC34675</strain>
    </source>
</reference>
<dbReference type="Pfam" id="PF03466">
    <property type="entry name" value="LysR_substrate"/>
    <property type="match status" value="1"/>
</dbReference>
<evidence type="ECO:0000313" key="6">
    <source>
        <dbReference type="EMBL" id="NSL55818.1"/>
    </source>
</evidence>
<organism evidence="6 7">
    <name type="scientific">Uliginosibacterium aquaticum</name>
    <dbReference type="NCBI Taxonomy" id="2731212"/>
    <lineage>
        <taxon>Bacteria</taxon>
        <taxon>Pseudomonadati</taxon>
        <taxon>Pseudomonadota</taxon>
        <taxon>Betaproteobacteria</taxon>
        <taxon>Rhodocyclales</taxon>
        <taxon>Zoogloeaceae</taxon>
        <taxon>Uliginosibacterium</taxon>
    </lineage>
</organism>
<dbReference type="RefSeq" id="WP_170022211.1">
    <property type="nucleotide sequence ID" value="NZ_JABCSC020000003.1"/>
</dbReference>
<comment type="caution">
    <text evidence="6">The sequence shown here is derived from an EMBL/GenBank/DDBJ whole genome shotgun (WGS) entry which is preliminary data.</text>
</comment>
<dbReference type="SUPFAM" id="SSF53850">
    <property type="entry name" value="Periplasmic binding protein-like II"/>
    <property type="match status" value="1"/>
</dbReference>
<dbReference type="EMBL" id="JABCSC020000003">
    <property type="protein sequence ID" value="NSL55818.1"/>
    <property type="molecule type" value="Genomic_DNA"/>
</dbReference>
<dbReference type="PRINTS" id="PR00039">
    <property type="entry name" value="HTHLYSR"/>
</dbReference>
<keyword evidence="7" id="KW-1185">Reference proteome</keyword>
<dbReference type="PROSITE" id="PS50931">
    <property type="entry name" value="HTH_LYSR"/>
    <property type="match status" value="1"/>
</dbReference>
<evidence type="ECO:0000256" key="2">
    <source>
        <dbReference type="ARBA" id="ARBA00023015"/>
    </source>
</evidence>
<keyword evidence="4" id="KW-0804">Transcription</keyword>
<evidence type="ECO:0000313" key="7">
    <source>
        <dbReference type="Proteomes" id="UP000778523"/>
    </source>
</evidence>
<evidence type="ECO:0000256" key="3">
    <source>
        <dbReference type="ARBA" id="ARBA00023125"/>
    </source>
</evidence>
<accession>A0ABX2IGF5</accession>